<proteinExistence type="predicted"/>
<evidence type="ECO:0008006" key="4">
    <source>
        <dbReference type="Google" id="ProtNLM"/>
    </source>
</evidence>
<protein>
    <recommendedName>
        <fullName evidence="4">Sporulation protein YhaL</fullName>
    </recommendedName>
</protein>
<dbReference type="EMBL" id="JAFBEC010000008">
    <property type="protein sequence ID" value="MBM7633957.1"/>
    <property type="molecule type" value="Genomic_DNA"/>
</dbReference>
<name>A0ABS2PFB0_9BACL</name>
<dbReference type="RefSeq" id="WP_042359411.1">
    <property type="nucleotide sequence ID" value="NZ_JAFBEC010000008.1"/>
</dbReference>
<comment type="caution">
    <text evidence="2">The sequence shown here is derived from an EMBL/GenBank/DDBJ whole genome shotgun (WGS) entry which is preliminary data.</text>
</comment>
<dbReference type="Proteomes" id="UP000741863">
    <property type="component" value="Unassembled WGS sequence"/>
</dbReference>
<accession>A0ABS2PFB0</accession>
<gene>
    <name evidence="2" type="ORF">JOD17_003053</name>
</gene>
<keyword evidence="3" id="KW-1185">Reference proteome</keyword>
<dbReference type="Pfam" id="PF14147">
    <property type="entry name" value="Spore_YhaL"/>
    <property type="match status" value="1"/>
</dbReference>
<keyword evidence="1" id="KW-1133">Transmembrane helix</keyword>
<feature type="transmembrane region" description="Helical" evidence="1">
    <location>
        <begin position="34"/>
        <end position="53"/>
    </location>
</feature>
<evidence type="ECO:0000256" key="1">
    <source>
        <dbReference type="SAM" id="Phobius"/>
    </source>
</evidence>
<dbReference type="InterPro" id="IPR025428">
    <property type="entry name" value="Spore_YhaL"/>
</dbReference>
<keyword evidence="1" id="KW-0472">Membrane</keyword>
<evidence type="ECO:0000313" key="3">
    <source>
        <dbReference type="Proteomes" id="UP000741863"/>
    </source>
</evidence>
<organism evidence="2 3">
    <name type="scientific">Geomicrobium sediminis</name>
    <dbReference type="NCBI Taxonomy" id="1347788"/>
    <lineage>
        <taxon>Bacteria</taxon>
        <taxon>Bacillati</taxon>
        <taxon>Bacillota</taxon>
        <taxon>Bacilli</taxon>
        <taxon>Bacillales</taxon>
        <taxon>Geomicrobium</taxon>
    </lineage>
</organism>
<keyword evidence="1" id="KW-0812">Transmembrane</keyword>
<reference evidence="2 3" key="1">
    <citation type="submission" date="2021-01" db="EMBL/GenBank/DDBJ databases">
        <title>Genomic Encyclopedia of Type Strains, Phase IV (KMG-IV): sequencing the most valuable type-strain genomes for metagenomic binning, comparative biology and taxonomic classification.</title>
        <authorList>
            <person name="Goeker M."/>
        </authorList>
    </citation>
    <scope>NUCLEOTIDE SEQUENCE [LARGE SCALE GENOMIC DNA]</scope>
    <source>
        <strain evidence="2 3">DSM 25540</strain>
    </source>
</reference>
<sequence length="90" mass="10624">MQIRSKRMLLTLAGLFVVLAIVQRFTADTAVTSLPWWVFVVVLAAVASGYMWIKSTLEEKKVSDEWIEQEGRVYIRRMEDEKKRRMEHNH</sequence>
<evidence type="ECO:0000313" key="2">
    <source>
        <dbReference type="EMBL" id="MBM7633957.1"/>
    </source>
</evidence>